<dbReference type="InterPro" id="IPR036047">
    <property type="entry name" value="F-box-like_dom_sf"/>
</dbReference>
<proteinExistence type="predicted"/>
<dbReference type="OMA" id="KLWQREI"/>
<dbReference type="SMART" id="SM00612">
    <property type="entry name" value="Kelch"/>
    <property type="match status" value="2"/>
</dbReference>
<evidence type="ECO:0000259" key="1">
    <source>
        <dbReference type="PROSITE" id="PS50181"/>
    </source>
</evidence>
<dbReference type="SUPFAM" id="SSF81383">
    <property type="entry name" value="F-box domain"/>
    <property type="match status" value="1"/>
</dbReference>
<evidence type="ECO:0000313" key="3">
    <source>
        <dbReference type="Proteomes" id="UP000825935"/>
    </source>
</evidence>
<sequence length="350" mass="38473">MSDADLIPILPSDIALECLLRVPLQSLSDLRQVCSSWRSLFSNPSFFETRRANGCQSHLVCILQTASSPLIKSPVYYISTYNQKDNEWSTLPPLPHLPRGLPLFCCCVSIGSKVVLVGGWDPSSCSVLTSVYIYDFLQGRWQRGAPMPTARSFFACAATRDGKIVVAGGHDNNKNALRSAQVYDVSADSWEDLPDMAHERDECKAICFDGKILVVSGYPTDLQGQFVSSAESFDFAERKWQQRENFWPAGSAPNSLVVFKDRPHALQNGKLVRWGAEKETWEALAVLPTAVRISKCMAPLADGILIVGSCGSAESTSAMRWHAGNPSPWRQVNNEGGLGIVQHTACTVQF</sequence>
<dbReference type="PANTHER" id="PTHR46407:SF3">
    <property type="entry name" value="OS02G0208700 PROTEIN"/>
    <property type="match status" value="1"/>
</dbReference>
<dbReference type="InterPro" id="IPR001810">
    <property type="entry name" value="F-box_dom"/>
</dbReference>
<dbReference type="Proteomes" id="UP000825935">
    <property type="component" value="Chromosome 19"/>
</dbReference>
<organism evidence="2 3">
    <name type="scientific">Ceratopteris richardii</name>
    <name type="common">Triangle waterfern</name>
    <dbReference type="NCBI Taxonomy" id="49495"/>
    <lineage>
        <taxon>Eukaryota</taxon>
        <taxon>Viridiplantae</taxon>
        <taxon>Streptophyta</taxon>
        <taxon>Embryophyta</taxon>
        <taxon>Tracheophyta</taxon>
        <taxon>Polypodiopsida</taxon>
        <taxon>Polypodiidae</taxon>
        <taxon>Polypodiales</taxon>
        <taxon>Pteridineae</taxon>
        <taxon>Pteridaceae</taxon>
        <taxon>Parkerioideae</taxon>
        <taxon>Ceratopteris</taxon>
    </lineage>
</organism>
<dbReference type="GO" id="GO:0080037">
    <property type="term" value="P:negative regulation of cytokinin-activated signaling pathway"/>
    <property type="evidence" value="ECO:0007669"/>
    <property type="project" value="InterPro"/>
</dbReference>
<dbReference type="SUPFAM" id="SSF117281">
    <property type="entry name" value="Kelch motif"/>
    <property type="match status" value="1"/>
</dbReference>
<dbReference type="OrthoDB" id="191037at2759"/>
<dbReference type="Pfam" id="PF00646">
    <property type="entry name" value="F-box"/>
    <property type="match status" value="1"/>
</dbReference>
<dbReference type="Pfam" id="PF24681">
    <property type="entry name" value="Kelch_KLHDC2_KLHL20_DRC7"/>
    <property type="match status" value="1"/>
</dbReference>
<reference evidence="2" key="1">
    <citation type="submission" date="2021-08" db="EMBL/GenBank/DDBJ databases">
        <title>WGS assembly of Ceratopteris richardii.</title>
        <authorList>
            <person name="Marchant D.B."/>
            <person name="Chen G."/>
            <person name="Jenkins J."/>
            <person name="Shu S."/>
            <person name="Leebens-Mack J."/>
            <person name="Grimwood J."/>
            <person name="Schmutz J."/>
            <person name="Soltis P."/>
            <person name="Soltis D."/>
            <person name="Chen Z.-H."/>
        </authorList>
    </citation>
    <scope>NUCLEOTIDE SEQUENCE</scope>
    <source>
        <strain evidence="2">Whitten #5841</strain>
        <tissue evidence="2">Leaf</tissue>
    </source>
</reference>
<keyword evidence="3" id="KW-1185">Reference proteome</keyword>
<dbReference type="SMART" id="SM00256">
    <property type="entry name" value="FBOX"/>
    <property type="match status" value="1"/>
</dbReference>
<dbReference type="Gene3D" id="2.120.10.80">
    <property type="entry name" value="Kelch-type beta propeller"/>
    <property type="match status" value="1"/>
</dbReference>
<gene>
    <name evidence="2" type="ORF">KP509_19G006300</name>
</gene>
<dbReference type="CDD" id="cd22152">
    <property type="entry name" value="F-box_AtAFR-like"/>
    <property type="match status" value="1"/>
</dbReference>
<evidence type="ECO:0000313" key="2">
    <source>
        <dbReference type="EMBL" id="KAH7351620.1"/>
    </source>
</evidence>
<dbReference type="AlphaFoldDB" id="A0A8T2SHT5"/>
<dbReference type="PROSITE" id="PS50181">
    <property type="entry name" value="FBOX"/>
    <property type="match status" value="1"/>
</dbReference>
<name>A0A8T2SHT5_CERRI</name>
<dbReference type="InterPro" id="IPR015915">
    <property type="entry name" value="Kelch-typ_b-propeller"/>
</dbReference>
<dbReference type="EMBL" id="CM035424">
    <property type="protein sequence ID" value="KAH7351620.1"/>
    <property type="molecule type" value="Genomic_DNA"/>
</dbReference>
<dbReference type="Gene3D" id="1.20.1280.50">
    <property type="match status" value="1"/>
</dbReference>
<dbReference type="GO" id="GO:2000762">
    <property type="term" value="P:regulation of phenylpropanoid metabolic process"/>
    <property type="evidence" value="ECO:0007669"/>
    <property type="project" value="InterPro"/>
</dbReference>
<comment type="caution">
    <text evidence="2">The sequence shown here is derived from an EMBL/GenBank/DDBJ whole genome shotgun (WGS) entry which is preliminary data.</text>
</comment>
<protein>
    <recommendedName>
        <fullName evidence="1">F-box domain-containing protein</fullName>
    </recommendedName>
</protein>
<accession>A0A8T2SHT5</accession>
<dbReference type="PANTHER" id="PTHR46407">
    <property type="entry name" value="OS02G0208700 PROTEIN"/>
    <property type="match status" value="1"/>
</dbReference>
<dbReference type="InterPro" id="IPR044595">
    <property type="entry name" value="KMD1-4"/>
</dbReference>
<feature type="domain" description="F-box" evidence="1">
    <location>
        <begin position="4"/>
        <end position="50"/>
    </location>
</feature>
<dbReference type="InterPro" id="IPR006652">
    <property type="entry name" value="Kelch_1"/>
</dbReference>